<feature type="region of interest" description="Disordered" evidence="9">
    <location>
        <begin position="5279"/>
        <end position="5298"/>
    </location>
</feature>
<feature type="domain" description="Ig-like" evidence="10">
    <location>
        <begin position="4799"/>
        <end position="4884"/>
    </location>
</feature>
<evidence type="ECO:0000313" key="12">
    <source>
        <dbReference type="EMBL" id="CAG13292.1"/>
    </source>
</evidence>
<feature type="domain" description="Fibronectin type-III" evidence="11">
    <location>
        <begin position="3283"/>
        <end position="3380"/>
    </location>
</feature>
<dbReference type="InterPro" id="IPR003598">
    <property type="entry name" value="Ig_sub2"/>
</dbReference>
<evidence type="ECO:0000256" key="9">
    <source>
        <dbReference type="SAM" id="MobiDB-lite"/>
    </source>
</evidence>
<feature type="domain" description="Fibronectin type-III" evidence="11">
    <location>
        <begin position="7421"/>
        <end position="7516"/>
    </location>
</feature>
<feature type="domain" description="Fibronectin type-III" evidence="11">
    <location>
        <begin position="1316"/>
        <end position="1410"/>
    </location>
</feature>
<feature type="domain" description="Fibronectin type-III" evidence="11">
    <location>
        <begin position="5289"/>
        <end position="5384"/>
    </location>
</feature>
<feature type="domain" description="Fibronectin type-III" evidence="11">
    <location>
        <begin position="7025"/>
        <end position="7120"/>
    </location>
</feature>
<evidence type="ECO:0000256" key="4">
    <source>
        <dbReference type="ARBA" id="ARBA00022490"/>
    </source>
</evidence>
<feature type="domain" description="Fibronectin type-III" evidence="11">
    <location>
        <begin position="1712"/>
        <end position="1806"/>
    </location>
</feature>
<protein>
    <submittedName>
        <fullName evidence="12">(spotted green pufferfish) hypothetical protein</fullName>
    </submittedName>
</protein>
<dbReference type="OrthoDB" id="5969272at2759"/>
<dbReference type="PANTHER" id="PTHR14340:SF13">
    <property type="entry name" value="TITIN"/>
    <property type="match status" value="1"/>
</dbReference>
<dbReference type="Pfam" id="PF07679">
    <property type="entry name" value="I-set"/>
    <property type="match status" value="26"/>
</dbReference>
<comment type="similarity">
    <text evidence="3">Belongs to the protein kinase superfamily. CAMK Ser/Thr protein kinase family.</text>
</comment>
<keyword evidence="4" id="KW-0963">Cytoplasm</keyword>
<accession>Q4RE90</accession>
<feature type="region of interest" description="Disordered" evidence="9">
    <location>
        <begin position="2691"/>
        <end position="2710"/>
    </location>
</feature>
<dbReference type="GO" id="GO:0031672">
    <property type="term" value="C:A band"/>
    <property type="evidence" value="ECO:0007669"/>
    <property type="project" value="UniProtKB-ARBA"/>
</dbReference>
<feature type="domain" description="Fibronectin type-III" evidence="11">
    <location>
        <begin position="7126"/>
        <end position="7221"/>
    </location>
</feature>
<dbReference type="PANTHER" id="PTHR14340">
    <property type="entry name" value="MICROFIBRIL-ASSOCIATED GLYCOPROTEIN 3"/>
    <property type="match status" value="1"/>
</dbReference>
<dbReference type="EMBL" id="CAAE01015134">
    <property type="protein sequence ID" value="CAG13292.1"/>
    <property type="molecule type" value="Genomic_DNA"/>
</dbReference>
<feature type="domain" description="Fibronectin type-III" evidence="11">
    <location>
        <begin position="7324"/>
        <end position="7419"/>
    </location>
</feature>
<dbReference type="InterPro" id="IPR013098">
    <property type="entry name" value="Ig_I-set"/>
</dbReference>
<feature type="domain" description="Ig-like" evidence="10">
    <location>
        <begin position="458"/>
        <end position="545"/>
    </location>
</feature>
<feature type="domain" description="Ig-like" evidence="10">
    <location>
        <begin position="548"/>
        <end position="632"/>
    </location>
</feature>
<feature type="domain" description="Ig-like" evidence="10">
    <location>
        <begin position="1414"/>
        <end position="1505"/>
    </location>
</feature>
<evidence type="ECO:0000256" key="6">
    <source>
        <dbReference type="ARBA" id="ARBA00023157"/>
    </source>
</evidence>
<feature type="domain" description="Fibronectin type-III" evidence="11">
    <location>
        <begin position="1019"/>
        <end position="1114"/>
    </location>
</feature>
<evidence type="ECO:0000256" key="3">
    <source>
        <dbReference type="ARBA" id="ARBA00006692"/>
    </source>
</evidence>
<feature type="domain" description="Fibronectin type-III" evidence="11">
    <location>
        <begin position="5686"/>
        <end position="5780"/>
    </location>
</feature>
<feature type="non-terminal residue" evidence="12">
    <location>
        <position position="1"/>
    </location>
</feature>
<dbReference type="Gene3D" id="2.60.40.10">
    <property type="entry name" value="Immunoglobulins"/>
    <property type="match status" value="78"/>
</dbReference>
<feature type="region of interest" description="Disordered" evidence="9">
    <location>
        <begin position="2512"/>
        <end position="2553"/>
    </location>
</feature>
<dbReference type="FunFam" id="2.60.40.10:FF:001344">
    <property type="entry name" value="titin isoform X1"/>
    <property type="match status" value="1"/>
</dbReference>
<dbReference type="SUPFAM" id="SSF49265">
    <property type="entry name" value="Fibronectin type III"/>
    <property type="match status" value="28"/>
</dbReference>
<feature type="domain" description="Ig-like" evidence="10">
    <location>
        <begin position="7226"/>
        <end position="7313"/>
    </location>
</feature>
<feature type="domain" description="Fibronectin type-III" evidence="11">
    <location>
        <begin position="5879"/>
        <end position="5972"/>
    </location>
</feature>
<dbReference type="SMART" id="SM00409">
    <property type="entry name" value="IG"/>
    <property type="match status" value="28"/>
</dbReference>
<sequence>DFFVRSEPPVEFTKPLEDQTVEEEATATLECEVSRENADVLWLRDGQEIRKTKKYEMVIDGRKRALVIHDCTLDDSRTYTCGAKDFKTSCFLTVEPPHVEFTKPLHDVEVREKESARFECEVSRENIKVRWFKDGSEIRKGKKYEIIAQGRQHVLIVHKSVFDDEAEYECDAKTSKSSGMLTVIEEEARFTKNLSHVEAAERDSVKLICEVSKPDADVSWFKGDEELPEGGRYEHIVDGKRRILLIRDLKMADAGEYNCRLSPAIKTSGSLKVNELAAEFISKPCSQEVVEGEKAVFTCIVSKETFEVKWFKGDKELEDGDKYQMVSDGKKRTLVIKNCELKDESGYVVIIGVTKASADLKVLEKLKIITPLKDTEAIEGDEVVLNCEANTDGAKAKWLQNGETLFESSKCVMVQRDSVFSLRIRNVHKGDEANFSISLTNQRGEQATSSCSLTVKEESLRIIVPLEDIDTQEKKTVSFSCKVNRPNATLKWLKSGEEVTFNKRLVYRVDVDKHILTIKDCTLADEGEYTAIAGDSKSTAELIISEAPTDFSVHLKDQTITEFEDAEFICKLTKEKADVKWYKNGREIREGPRYTFEKDGKMCILRIKECRPDDECEYACGVDDKRSRARLFVEEIPVEIIRPPQDVFEPPGSDVLFEAELNKDRVEVKWLRNNMPVVQGDKHQMMSEGKVHRLQVCEIRPRDQGEYRIIAKDKDARAKLELAAVPQIKTTDQKYVTDVRKPITMSVPYSAYPQAQADWLYDNQSLPKENIYTSGEHTEYRLKDPQKSHQGHYKVIIKNTHGEGEAFISLDVIDVPGPVRNLQVVDTADGEVSLTWEEPENDGGSKVTGYVLERRDVKRKTWTLVTDQAESPEYTVTGLQRDPMYLFRVCARNRVGHGPNVETDKPVQAKNKFDVPDAPLNVIVGDVSKFGCTVSWERPEWDGGSPITSYIVELRDRTSVKWSSVHVTTADELSAIINDVIENKEYIFRVRAENKAGVGKPSAASQPVKIMDPIEPPSPPLNLAWQDQNKNSVQLTWETPLSNGGSMITGYIVERCEDETDKWLRCNARLCPDLFYKVSGLKYGSKYNYRVFAENAAGLSKPTNVIGPLLADDPHVGPTFDLSAFKDGLEVIVPHPLVIRVPITGYPTPVSKWTFGEKELTTTDERVRLTAKSTFTELIVTPSVRPDKGTYTLQLENDVKSVSGEIEVNVIAAPSAPKDFKVLEVTRQHVHLSWETPDHDGGSPLTGYQVEKRDVSRKTWVKVVTGIQDQEFTVTDVIEGKEYVFKVSACNKCGPGEPAYIDEPVNISSPATIPDPPENLRWRDKSASSIFLTWEPPKYDGGSGIRGYNIDRCQRGTDKWEPCGDLVPETKLKVTGLTEGQWYAYRVRALNRLGASQPCKATDEIQAVDPKEPPEIQLDAKLLAGLTAKAGSKIELPAEVKGKPEPRVKWTKADLVLKPDDRISIDTKPGHSTVTIAKTKRDDSSTYIIEATNSCGRATATVDVNILDKPGPPAAFDISEITNDSCFLAWNPPRDDGGSRVTNYIVERRAADSEIWHRLSSTVKQTTYRAAGLVKFKEYIFRVFAENQFGVGTPAEHPSIIARYPFDTPGAPYNLQPSDVAKDSVNLSWYEPDEDGGSPITGYWVERYEPEHDKWIRCNKLPIKDTNYKVKGLATRKKYKFRVLAENLAGTGKPSKETDLILVKDPIDPPWPPGKPTVKDVAKTSCFLMWTKPEHDGGAKIDSYVVEMLKSGTVDWIRVVDNVSLLEYFLKGLMEKQEYSFRVRAVNVAGESEPSEPSDPVLCKERLSTYLKCAHLNTQKPKEADITWLCVSSDPPSAPRWLDVVNISRSSANLKWTVPERDGGSPITNYVVEKRDVRRKGWQAVDTTVKELIYTVTPLNEGSLYVFRVAAENAVGVGPFCELTDSVLAKDTFTTPGPPYALAVVAVTKRYVDLQWEAPKNDGGRPILRYSIEKKEKLGTRWVKCGKTSGPDCKYRVTDVIEGTEVQFQVSAENEAGIGHPSEPTEILTIEDPTGVPSPPVELHVTGASRDFLAVAWKPPLRDGGCPISGYHIEMCEAGTEKWMRVNSRPVKELKYRVEEGVVPEKEYILRVRAINSVGVSEPSDISENVFAKESDCNPALDFQTLDLVVVETEKLHIPVPFRAVPSPKVTWHKDGKELKADERLSFSIPHSCMCPNLFNRKEYTSCHLEVDSSLHADAGQYKVTLENKLGAASGTISVKVIGLPGPCKDILASEITKHSCKVSWDPPDYDGGSPVIHYVLQRREAGRRTYVNMMSGENKVSWTVKDLIPGGEYYFRVQAVNKIGGGEFIELRNPVIAEDQKHAPDPPVDVETHNPTSSTTTLTWKPPMYDGGCKIMGYILEMQQKGDDKWERCNDFLVPVLSYTVRGLKEGKSYTFRVKAENAAGVSEPSRNTPFIKALDAVDPPKVFLSGSLQSGLNVKRGYEICLDANISGSPYPQITWYWNNQVIQPEPLRKRPERPLKKKVEIKEEEKTKEVTEEEMKEDKEKEKKEGEEEKKTEKTPEPEAEVEESDYPTINERLSINNRHRGVSSVVVKDSARADHGVYMVKVENDHGSASAACEVNVLEPPEAPEKPQIEDITAHSMLVTWKEPNDNGSPIMGYWVERREINSSRWTRVNRDIVPDTQLNVEGLLEGLTYIFRVAAENQAGPGKFSVPSDPKTAQSPVLPPGPPVARVAATTDHSIDVEWDPPVDNGGGEILGYHVDKAMAGTKDWSRSTERPWKNRAFTVYGVREGAKYQIRVIACNAAGEGTPGFTESVFVRNPAGQPGLQIGVTEFWFLSLLQNAVFLTLVLVFPTEIPFVELDLSVKNGVTIRAGEILRLPATVTGKPYPSITWTINDAKPDKDRVEILSEGSNSIVEIKNAQRKDCGKYHISACNPSGTKGASTRVEVVDVPGPVTDLKPVVVTRKMIFLNWDDPEDDGGSDLTGFIVERRDAKMHTWRQPVETASSKCECVGIMEGQEYMFRVIAKNKYGMGPPVELGPIKAVDPQERTKNSITLAWKPPRNDGGSPVIGYFVEKKRQDQQAFEPCNTEICPNMTMTVEGLDDAWMYEFRIKCANLIGESEPSIPLTVVIQDDEVAPEIHMLKHFKGDSIVVKKGDAIEIPADVLGLPIPKIEWSKDDVIIEKPTENLLMETEVTGRMNCTTKLSIPSVNRRDRGSYTVSASNNMGSAKHTISVMVLGELKRTNDCLTIIKTSCALTKLGSPPDRPLPPRNLTVSNIKAESCYLHWDAPLDNGGTPPSMPAAPEIADKTKHSVTLSWKPPERDGGSPIKGYIIQIQDEGKSDWVRVNDPDTLHPTTEFTVPSLRELKRHRFRIIAVNDVGESDPSPRTGEVLVEDIQLPPSISIDVTADDLLCIRAGDPIRIPATIKGRPAPKVTWDFDGKAKSHKKNKLHTLPVDSEVESTDTTSVVIVPVSLRTHSGRYTITAKNKSGQKHVNVRVIVLDVPGPPKDLKVTDITRSTVRLIWKLPESDGGERIKSYFIEKKCITDKAWTKVNAACASQAYVVPGLLEGQDYLFRVRAENRLGFGPFTTTTEPAHARDPIYPPDPPTKLKVNLVTKNTVTLSWECPKNNGGSPVTHYIIERLSWDTSGKEKETWKQCNKRDVEELSFVVEDLQEGGEYEFRIKAVNAAGPSRPSTTAGPLVIKDQTFAPIIELRESMEGEEGCDVSMVAKVSGCPFPTLTWQKASTAKPEEKVAILYDQHINKLVNQDKCTLLIQQACRSDSAIYSLTASNSVGSVTKDIKLSVFGPPGPPVGPVKFTEVFAERIGLAWNPPTDDGGSKITSYVVEKREDNRKSWVHVSDDPKECAFVVTRLTENHEYEFRIMAQNKFGVGPPLLSDPEKARNLFTVPGQCEKPTVTEVCLESMTVNWEEPKYDGGSPVTGYFIEKKETTSKRWTRVNRDPIRALPLGNNWDVTGLLEGAMYQFRVIAANAAGCGLPSMPSDPILCRDPIKPPGPPTPKVIDWTRSSVELEWIPPLLDGGSKVKDTEIRGTKFVVAGLKEGGLYRFRVRAVNAAGVGEPGFVAELIEVKDRTSEFAKQQLIHWLRKAQSNKHPTSPVPPEMDLDASVKEKIVVHAGGTIRIIAYVSGKPAPQISWCRDDGEVPKEAKVETTGISNSLVIKNCKRQHQGIYTLSAKNEGGERRKAVIVEVLDVPGPVGLPFAGENLTNDSCKLTWYSPEDNGGSAITNYIIEKRESDRMGWTSVSYTVTRNNAVVQGLLDGKGYFFRIAAENIIGMGPFIETDKMVLIKDPISVPERPEDLIISAVTKTSISVAWMPPKYDGGAEVTEYVLESRTIGRDNFVRVGGDTKLMDRKFTLSGLKEGSSHEFRVSAVNQVGQGKPSFATKPVQCKDELEPPTLELDIRDKMMVKVGDSCTLSGRFGGRPTPAISWTKNNEELKGDEQINLHSTASHLSLTIAKARRDHSGCYCVNVENTAGSRSGACTITVVDRPQPPEGPVVFNEVYRNYMVISWNPPLDDGGCAISNYIIEKRDTNRDLWMPVTSSCTRTTCKVPKLIEGREYIIRIMAQNIYGISDPLESAETKARDIYKVPDAPKQPTVLEVYHDSALISWEPPADGGKPITGYIIERKETMANRWVRCNTERIHPKVEYWVMDLLKGCEYEFRVSAENEVGVGDPSPPSKPIFAKDPIVKPGPPVNLKVIDFSKESVTLSWQPPTDTGRGKIFGYLLEFQKAGEEEWSKVNHTPDSCQETKFKVINLEEGALCNFRVMAVNAAGESEPAYLREAVRVQDRLEPPELILDAGMTREVKAMAGTHITLMATIKGVPFPTVTWKKNEAEVPPRADIETSQTDSKLEIRFCNREDCGDYTLTVENPAGSKTATCTVLVLDKPGPIQHLRVSDVRSDSAYLSWKDPEDNGGARITNFVVEKKDTASTQWVPVCSTSKKRSMMLKHLMEGTSYSFRVAAENQYGRSEYVETPKAIKAMNPLFPPGPPKDLHHTDVDKTEVWLAWNWPDRNGGSEITGFLVEFQEEGEKEWDEWKTVSIPESHVTGLEEGKTYRFRVRAENAIGLSRPDTTLPILCQEKLVPPVVEVDVKLIEGIIVKAGTTIRLPAIMRGIPVPTAKWSIEGEEITSQGNTKIDTDNFSTVLSINECTRNHSGTYLLTVSNPAGTKTVALNVTVLDVPAAPIGPVDILEVTPDSMKIEWRPPKDDGGSPITNYIVEKRESNKETWGGVSSSSLATSLNITRLQKGVEYVVRIRAQNKMGIGAPLESKPTVAEHSFMPPSPPGKPQPSDVSEDAVMLGWTMPLSDGGSQITGYLIERRHKGGKWIRVNRTPCKDMRYKVLGLFEGNDYEFRVFAENIAGYSGPSPISDPCKPCRPITVPSPPVNPKVKDYSKTTVDLVWTKPTKDGGSPILGYSVEMKKADTEEWKKVNLDDFIKQCAYRVKGLEEGVTYRFRVFATNMVGDGESREVPESVVAQDILIPPEIEMDATCRERVTVRVGHNVNIIGYIKARPEPEVIWSKEETVLENSKRITIIQNLPVVHLRIKEATRADHGKYILKASNEGGEASCTITVNVLDRPSHCQNLHTTYATKDSCMINWEAPKDNGGSEITNYIVECREPSVRMWSMISSNCTNRKIKAKLMEGHEYLFRVCAENKMGPGPCVETKTPLLAIDPLEKPGEPENFRVTDIGKNHVYLRWRKPDYDGGSPNLSYNLECKAKDAEEWEKLNTGVLTDTFFLADKCIENQTYTFRVQTVNEGGESTWVKLSDILVKEEIQKPVIDLKLAGTLTVKVGESVRMEAALRGKPQPEVKWIKDKAVGDNPRISYETGPDYSKFLLTKSRRTDTGKYIITATNLAGTFTAYANVSVLDVPGPVRNLRLTGIGADKCRVVWDAPEDDGGCEVDSYILEKCETRRMVWSTYSASVVTPYCNVIRLVEGNEYIFRVRAENKMGTGPATETKPVTVKTQFNKPGPPDPPEVTKVSKDEMTVVWAPPENDGGKSITGYILERKEKRAVRWVPCNKSPISERRMKVSNLIPNHEYQFRVKAENEVGLGEPSKPSRPIAAKDPIGLKVSDSTKTSITLSWSKPVYDGGAPIIGYSLDLRLKSEADPEKPSEGWKRIDTHGPLVLTEFTINQLDEKKEYEFKVSAQNQVGWGRHAYLKEAVSPKEILEAPEIDLDASLRKGLAVRAGCPIRLFAVIRGRPAPKVTWKRLGVDNVIRRGHVDQVDTMSFLVIPESTREDSGKYSLHLSNSAGEKAVFVRVKVLENDGGSPILNYIVEKREVDRKTWTKCTEDLKKTSFKVTNMTPGIEYYFRVMACNKYGIGVPQDSPKSYLAVDPISEPDPPKKMDVLEITKNSATLGWLKPLRDGGAKINGYVVDYQEEGSPEDKWTPYSVVKDLTIVVVGLNEGKKYKFRVAARNSVGVGLAREAEGVFEIKERLMAPKIIMPDIVTVRAGSKMVVEAIVAGKPAPFCKWKQGNEDVLTSERLSVVKTLTSCTLIIKHVTRADSGYYSLSAENSTGKANQILRVTVMDIPGPPEAPLEITEQDIDACTLLWNSPQEDGGSNITNYIIEKCDISQGDWVTVSSSCTKTSFRMTKLIPGKEYGFRVRAENRFGISEPIYSERIIARYPFDPPSEPQNLQINKINKDFVILSWERPNSDGGSPITGYCIERKERNSLLWVRANESVVKATQYTCSGLIEGLEYTFRVSALNLAGQDPPGKPEPMDVTKSSVSLVWSRPKHDGGSKLIGYYMEYTKLPGEKWTRCNTNCMDIQTESYVVTGLEEGQQYQFRVIAKTAINVSMASELSDPIPVIAENVPPRVDLGINMKNLIVVKAGENVFLDAEVFGKPLPKVTWKRDGIPLVLAEGMKMVQKKHVHLLELYSVTRKETGDYTILAENINGSKYATIKVKVLDKPGPPASVKTTKVFSDRVKLRWEPPLADGGSEITNYIIEKRETSRANWALVTSNIHGHITDCSVEKLIEGHEYQFRVSAENQYGVGDPAMTDPVTVKNPYDVPGPCEPPVITNITKDSMTVSWKAPANDGRAPILGYMVEKREATELTWAKVNRRPVIDRTIKASQLTEGAEYEFRVIAMNKAGLGKPSDASSAALAVDPVYPPGPPAFPKVVDSTRSSISLSWTKPAYDGGCEIIGYLVECKRAEAEDWTKCNVPKKLQATKFLVTSLMDNTEYQFRVSALNKIGFSEPSDVPGNHMPKDILLPPEAELDADLRKALVLRAGVTMRLYVPVRGRPAPKVTWTKVNYNLKERQGLLINTSEWDTLLMVEDINRYDAGKYVLMLENSSGSKSYTIVVKVLDSPGPPVNLTVKETTRNQAWITWDAPLIDGGSPVKSYVVEKRLAERKAWTCVSAECPKTSFRILNLEAGQAYCFRVLAENNYGIGEGCETPGSVRASEQPGPVTDFKAQKTTKNSVTLAWKKPISDGGSYITAYVLELSEGEDKWKQIKKGKEASHTMSELTEGKEYTFRVRALNESGEGPPTELTVMAKDQFVLPDCNLSGLHDNCYIVKEGSTTRINIPVIGVPYPTALWKKGDTMLGDTGRMCVEASQGITTLLIRDCQRGDADTYTINVRNSAGSKDCKFSLKVVGRPGICTGPIQFDEITADGITLEWGPPKDDGGAEVSNYIVEKRRTTDNKWATVASAIQKTSMRVIRLQEGKEYIFRVFAENKYGVGEYLRSEPVIAQHPFNVPGAPAPPEIVSIRHESAILTWADPKDTGGSPITGNTSNWYPFEQCTTVG</sequence>
<feature type="domain" description="Fibronectin type-III" evidence="11">
    <location>
        <begin position="2347"/>
        <end position="2442"/>
    </location>
</feature>
<evidence type="ECO:0000256" key="1">
    <source>
        <dbReference type="ARBA" id="ARBA00004123"/>
    </source>
</evidence>
<dbReference type="InterPro" id="IPR003961">
    <property type="entry name" value="FN3_dom"/>
</dbReference>
<feature type="domain" description="Fibronectin type-III" evidence="11">
    <location>
        <begin position="6924"/>
        <end position="7019"/>
    </location>
</feature>
<feature type="domain" description="Ig-like" evidence="10">
    <location>
        <begin position="3678"/>
        <end position="3788"/>
    </location>
</feature>
<feature type="domain" description="Fibronectin type-III" evidence="11">
    <location>
        <begin position="6350"/>
        <end position="6445"/>
    </location>
</feature>
<dbReference type="Pfam" id="PF00041">
    <property type="entry name" value="fn3"/>
    <property type="match status" value="46"/>
</dbReference>
<organism evidence="12">
    <name type="scientific">Tetraodon nigroviridis</name>
    <name type="common">Spotted green pufferfish</name>
    <name type="synonym">Chelonodon nigroviridis</name>
    <dbReference type="NCBI Taxonomy" id="99883"/>
    <lineage>
        <taxon>Eukaryota</taxon>
        <taxon>Metazoa</taxon>
        <taxon>Chordata</taxon>
        <taxon>Craniata</taxon>
        <taxon>Vertebrata</taxon>
        <taxon>Euteleostomi</taxon>
        <taxon>Actinopterygii</taxon>
        <taxon>Neopterygii</taxon>
        <taxon>Teleostei</taxon>
        <taxon>Neoteleostei</taxon>
        <taxon>Acanthomorphata</taxon>
        <taxon>Eupercaria</taxon>
        <taxon>Tetraodontiformes</taxon>
        <taxon>Tetradontoidea</taxon>
        <taxon>Tetraodontidae</taxon>
        <taxon>Tetraodon</taxon>
    </lineage>
</organism>
<feature type="domain" description="Fibronectin type-III" evidence="11">
    <location>
        <begin position="4497"/>
        <end position="4591"/>
    </location>
</feature>
<dbReference type="FunFam" id="2.60.40.10:FF:000160">
    <property type="entry name" value="Titin a"/>
    <property type="match status" value="1"/>
</dbReference>
<feature type="domain" description="Fibronectin type-III" evidence="11">
    <location>
        <begin position="3796"/>
        <end position="3889"/>
    </location>
</feature>
<evidence type="ECO:0000256" key="5">
    <source>
        <dbReference type="ARBA" id="ARBA00022737"/>
    </source>
</evidence>
<feature type="compositionally biased region" description="Basic and acidic residues" evidence="9">
    <location>
        <begin position="2523"/>
        <end position="2544"/>
    </location>
</feature>
<dbReference type="SUPFAM" id="SSF48726">
    <property type="entry name" value="Immunoglobulin"/>
    <property type="match status" value="28"/>
</dbReference>
<feature type="domain" description="Fibronectin type-III" evidence="11">
    <location>
        <begin position="4301"/>
        <end position="4397"/>
    </location>
</feature>
<feature type="domain" description="Fibronectin type-III" evidence="11">
    <location>
        <begin position="3895"/>
        <end position="3994"/>
    </location>
</feature>
<evidence type="ECO:0000259" key="10">
    <source>
        <dbReference type="PROSITE" id="PS50835"/>
    </source>
</evidence>
<dbReference type="FunFam" id="2.60.40.10:FF:000032">
    <property type="entry name" value="palladin isoform X1"/>
    <property type="match status" value="1"/>
</dbReference>
<feature type="domain" description="Fibronectin type-III" evidence="11">
    <location>
        <begin position="3490"/>
        <end position="3584"/>
    </location>
</feature>
<feature type="domain" description="Fibronectin type-III" evidence="11">
    <location>
        <begin position="1611"/>
        <end position="1706"/>
    </location>
</feature>
<dbReference type="SMART" id="SM00408">
    <property type="entry name" value="IGc2"/>
    <property type="match status" value="26"/>
</dbReference>
<feature type="domain" description="Ig-like" evidence="10">
    <location>
        <begin position="3370"/>
        <end position="3479"/>
    </location>
</feature>
<dbReference type="FunFam" id="2.60.40.10:FF:000770">
    <property type="entry name" value="titin isoform X1"/>
    <property type="match status" value="1"/>
</dbReference>
<feature type="domain" description="Ig-like" evidence="10">
    <location>
        <begin position="6179"/>
        <end position="6265"/>
    </location>
</feature>
<feature type="domain" description="Fibronectin type-III" evidence="11">
    <location>
        <begin position="1835"/>
        <end position="1932"/>
    </location>
</feature>
<dbReference type="FunFam" id="2.60.40.10:FF:000214">
    <property type="entry name" value="titin isoform X1"/>
    <property type="match status" value="3"/>
</dbReference>
<feature type="domain" description="Fibronectin type-III" evidence="11">
    <location>
        <begin position="5190"/>
        <end position="5283"/>
    </location>
</feature>
<dbReference type="FunFam" id="2.60.40.10:FF:000864">
    <property type="entry name" value="Titin b"/>
    <property type="match status" value="1"/>
</dbReference>
<feature type="domain" description="Fibronectin type-III" evidence="11">
    <location>
        <begin position="5978"/>
        <end position="6073"/>
    </location>
</feature>
<feature type="domain" description="Fibronectin type-III" evidence="11">
    <location>
        <begin position="6643"/>
        <end position="6738"/>
    </location>
</feature>
<feature type="domain" description="Fibronectin type-III" evidence="11">
    <location>
        <begin position="6739"/>
        <end position="6827"/>
    </location>
</feature>
<name>Q4RE90_TETNG</name>
<keyword evidence="6" id="KW-1015">Disulfide bond</keyword>
<dbReference type="CDD" id="cd00096">
    <property type="entry name" value="Ig"/>
    <property type="match status" value="1"/>
</dbReference>
<dbReference type="PRINTS" id="PR00014">
    <property type="entry name" value="FNTYPEIII"/>
</dbReference>
<dbReference type="InterPro" id="IPR013783">
    <property type="entry name" value="Ig-like_fold"/>
</dbReference>
<feature type="domain" description="Ig-like" evidence="10">
    <location>
        <begin position="5090"/>
        <end position="5182"/>
    </location>
</feature>
<keyword evidence="7" id="KW-0539">Nucleus</keyword>
<feature type="domain" description="Fibronectin type-III" evidence="11">
    <location>
        <begin position="1938"/>
        <end position="2032"/>
    </location>
</feature>
<dbReference type="PROSITE" id="PS50835">
    <property type="entry name" value="IG_LIKE"/>
    <property type="match status" value="22"/>
</dbReference>
<dbReference type="CDD" id="cd05748">
    <property type="entry name" value="Ig_Titin_like"/>
    <property type="match status" value="2"/>
</dbReference>
<gene>
    <name evidence="12" type="ORF">GSTENG00035871001</name>
</gene>
<feature type="domain" description="Fibronectin type-III" evidence="11">
    <location>
        <begin position="6249"/>
        <end position="6344"/>
    </location>
</feature>
<keyword evidence="5" id="KW-0677">Repeat</keyword>
<dbReference type="FunFam" id="2.60.40.10:FF:000811">
    <property type="entry name" value="Titin a"/>
    <property type="match status" value="1"/>
</dbReference>
<dbReference type="FunFam" id="2.60.40.10:FF:002123">
    <property type="entry name" value="Titin, tandem duplicate 1"/>
    <property type="match status" value="1"/>
</dbReference>
<feature type="region of interest" description="Disordered" evidence="9">
    <location>
        <begin position="2345"/>
        <end position="2364"/>
    </location>
</feature>
<feature type="domain" description="Fibronectin type-III" evidence="11">
    <location>
        <begin position="1216"/>
        <end position="1311"/>
    </location>
</feature>
<feature type="domain" description="Fibronectin type-III" evidence="11">
    <location>
        <begin position="2710"/>
        <end position="2804"/>
    </location>
</feature>
<feature type="domain" description="Fibronectin type-III" evidence="11">
    <location>
        <begin position="2039"/>
        <end position="2135"/>
    </location>
</feature>
<reference evidence="12" key="1">
    <citation type="journal article" date="2004" name="Nature">
        <title>Genome duplication in the teleost fish Tetraodon nigroviridis reveals the early vertebrate proto-karyotype.</title>
        <authorList>
            <person name="Jaillon O."/>
            <person name="Aury J.-M."/>
            <person name="Brunet F."/>
            <person name="Petit J.-L."/>
            <person name="Stange-Thomann N."/>
            <person name="Mauceli E."/>
            <person name="Bouneau L."/>
            <person name="Fischer C."/>
            <person name="Ozouf-Costaz C."/>
            <person name="Bernot A."/>
            <person name="Nicaud S."/>
            <person name="Jaffe D."/>
            <person name="Fisher S."/>
            <person name="Lutfalla G."/>
            <person name="Dossat C."/>
            <person name="Segurens B."/>
            <person name="Dasilva C."/>
            <person name="Salanoubat M."/>
            <person name="Levy M."/>
            <person name="Boudet N."/>
            <person name="Castellano S."/>
            <person name="Anthouard V."/>
            <person name="Jubin C."/>
            <person name="Castelli V."/>
            <person name="Katinka M."/>
            <person name="Vacherie B."/>
            <person name="Biemont C."/>
            <person name="Skalli Z."/>
            <person name="Cattolico L."/>
            <person name="Poulain J."/>
            <person name="De Berardinis V."/>
            <person name="Cruaud C."/>
            <person name="Duprat S."/>
            <person name="Brottier P."/>
            <person name="Coutanceau J.-P."/>
            <person name="Gouzy J."/>
            <person name="Parra G."/>
            <person name="Lardier G."/>
            <person name="Chapple C."/>
            <person name="McKernan K.J."/>
            <person name="McEwan P."/>
            <person name="Bosak S."/>
            <person name="Kellis M."/>
            <person name="Volff J.-N."/>
            <person name="Guigo R."/>
            <person name="Zody M.C."/>
            <person name="Mesirov J."/>
            <person name="Lindblad-Toh K."/>
            <person name="Birren B."/>
            <person name="Nusbaum C."/>
            <person name="Kahn D."/>
            <person name="Robinson-Rechavi M."/>
            <person name="Laudet V."/>
            <person name="Schachter V."/>
            <person name="Quetier F."/>
            <person name="Saurin W."/>
            <person name="Scarpelli C."/>
            <person name="Wincker P."/>
            <person name="Lander E.S."/>
            <person name="Weissenbach J."/>
            <person name="Roest Crollius H."/>
        </authorList>
    </citation>
    <scope>NUCLEOTIDE SEQUENCE [LARGE SCALE GENOMIC DNA]</scope>
</reference>
<evidence type="ECO:0000259" key="11">
    <source>
        <dbReference type="PROSITE" id="PS50853"/>
    </source>
</evidence>
<feature type="domain" description="Fibronectin type-III" evidence="11">
    <location>
        <begin position="4597"/>
        <end position="4692"/>
    </location>
</feature>
<dbReference type="FunFam" id="2.60.40.10:FF:000859">
    <property type="entry name" value="Titin b"/>
    <property type="match status" value="1"/>
</dbReference>
<dbReference type="InterPro" id="IPR036116">
    <property type="entry name" value="FN3_sf"/>
</dbReference>
<feature type="domain" description="Ig-like" evidence="10">
    <location>
        <begin position="2446"/>
        <end position="2604"/>
    </location>
</feature>
<feature type="domain" description="Ig-like" evidence="10">
    <location>
        <begin position="2840"/>
        <end position="2932"/>
    </location>
</feature>
<feature type="domain" description="Fibronectin type-III" evidence="11">
    <location>
        <begin position="5587"/>
        <end position="5680"/>
    </location>
</feature>
<feature type="domain" description="Fibronectin type-III" evidence="11">
    <location>
        <begin position="7614"/>
        <end position="7707"/>
    </location>
</feature>
<feature type="domain" description="Fibronectin type-III" evidence="11">
    <location>
        <begin position="4197"/>
        <end position="4295"/>
    </location>
</feature>
<feature type="domain" description="Ig-like" evidence="10">
    <location>
        <begin position="6449"/>
        <end position="6536"/>
    </location>
</feature>
<feature type="domain" description="Fibronectin type-III" evidence="11">
    <location>
        <begin position="918"/>
        <end position="1013"/>
    </location>
</feature>
<dbReference type="GO" id="GO:0005634">
    <property type="term" value="C:nucleus"/>
    <property type="evidence" value="ECO:0007669"/>
    <property type="project" value="UniProtKB-SubCell"/>
</dbReference>
<dbReference type="PROSITE" id="PS50853">
    <property type="entry name" value="FN3"/>
    <property type="match status" value="47"/>
</dbReference>
<feature type="domain" description="Ig-like" evidence="10">
    <location>
        <begin position="4385"/>
        <end position="4490"/>
    </location>
</feature>
<feature type="domain" description="Fibronectin type-III" evidence="11">
    <location>
        <begin position="3590"/>
        <end position="3690"/>
    </location>
</feature>
<comment type="subcellular location">
    <subcellularLocation>
        <location evidence="2">Cytoplasm</location>
    </subcellularLocation>
    <subcellularLocation>
        <location evidence="1">Nucleus</location>
    </subcellularLocation>
</comment>
<feature type="domain" description="Fibronectin type-III" evidence="11">
    <location>
        <begin position="2611"/>
        <end position="2709"/>
    </location>
</feature>
<keyword evidence="8" id="KW-0393">Immunoglobulin domain</keyword>
<evidence type="ECO:0000256" key="2">
    <source>
        <dbReference type="ARBA" id="ARBA00004496"/>
    </source>
</evidence>
<feature type="domain" description="Fibronectin type-III" evidence="11">
    <location>
        <begin position="4895"/>
        <end position="4989"/>
    </location>
</feature>
<dbReference type="InterPro" id="IPR036179">
    <property type="entry name" value="Ig-like_dom_sf"/>
</dbReference>
<dbReference type="InterPro" id="IPR007110">
    <property type="entry name" value="Ig-like_dom"/>
</dbReference>
<feature type="domain" description="Ig-like" evidence="10">
    <location>
        <begin position="8"/>
        <end position="93"/>
    </location>
</feature>
<dbReference type="FunFam" id="2.60.40.10:FF:000127">
    <property type="entry name" value="titin isoform X1"/>
    <property type="match status" value="3"/>
</dbReference>
<dbReference type="InterPro" id="IPR003599">
    <property type="entry name" value="Ig_sub"/>
</dbReference>
<feature type="domain" description="Ig-like" evidence="10">
    <location>
        <begin position="188"/>
        <end position="277"/>
    </location>
</feature>
<feature type="domain" description="Fibronectin type-III" evidence="11">
    <location>
        <begin position="4995"/>
        <end position="5087"/>
    </location>
</feature>
<feature type="domain" description="Ig-like" evidence="10">
    <location>
        <begin position="6826"/>
        <end position="6917"/>
    </location>
</feature>
<dbReference type="FunFam" id="2.60.40.10:FF:000034">
    <property type="entry name" value="Titin isoform A"/>
    <property type="match status" value="6"/>
</dbReference>
<evidence type="ECO:0000256" key="8">
    <source>
        <dbReference type="ARBA" id="ARBA00023319"/>
    </source>
</evidence>
<dbReference type="FunFam" id="2.60.40.10:FF:000986">
    <property type="entry name" value="Titin b"/>
    <property type="match status" value="1"/>
</dbReference>
<feature type="domain" description="Fibronectin type-III" evidence="11">
    <location>
        <begin position="5389"/>
        <end position="5484"/>
    </location>
</feature>
<comment type="caution">
    <text evidence="12">The sequence shown here is derived from an EMBL/GenBank/DDBJ whole genome shotgun (WGS) entry which is preliminary data.</text>
</comment>
<dbReference type="FunFam" id="2.60.40.10:FF:000012">
    <property type="entry name" value="titin isoform X1"/>
    <property type="match status" value="4"/>
</dbReference>
<feature type="domain" description="Ig-like" evidence="10">
    <location>
        <begin position="3121"/>
        <end position="3217"/>
    </location>
</feature>
<dbReference type="FunFam" id="2.60.40.10:FF:000050">
    <property type="entry name" value="Titin isoform B"/>
    <property type="match status" value="4"/>
</dbReference>
<feature type="domain" description="Ig-like" evidence="10">
    <location>
        <begin position="364"/>
        <end position="454"/>
    </location>
</feature>
<dbReference type="FunFam" id="2.60.40.10:FF:000980">
    <property type="entry name" value="Titin b"/>
    <property type="match status" value="1"/>
</dbReference>
<feature type="domain" description="Fibronectin type-III" evidence="11">
    <location>
        <begin position="3023"/>
        <end position="3117"/>
    </location>
</feature>
<dbReference type="FunFam" id="2.60.40.10:FF:001459">
    <property type="entry name" value="Titin a"/>
    <property type="match status" value="1"/>
</dbReference>
<feature type="domain" description="Fibronectin type-III" evidence="11">
    <location>
        <begin position="6074"/>
        <end position="6174"/>
    </location>
</feature>
<dbReference type="FunFam" id="2.60.40.10:FF:000003">
    <property type="entry name" value="Titin isoform E"/>
    <property type="match status" value="12"/>
</dbReference>
<dbReference type="CDD" id="cd00063">
    <property type="entry name" value="FN3"/>
    <property type="match status" value="49"/>
</dbReference>
<dbReference type="FunFam" id="2.60.40.10:FF:001434">
    <property type="entry name" value="titin isoform X1"/>
    <property type="match status" value="1"/>
</dbReference>
<feature type="domain" description="Ig-like" evidence="10">
    <location>
        <begin position="5784"/>
        <end position="5872"/>
    </location>
</feature>
<dbReference type="FunFam" id="2.60.40.10:FF:001343">
    <property type="entry name" value="titin isoform X1"/>
    <property type="match status" value="1"/>
</dbReference>
<dbReference type="FunFam" id="2.60.40.10:FF:001284">
    <property type="entry name" value="Myomesin 2"/>
    <property type="match status" value="1"/>
</dbReference>
<feature type="domain" description="Fibronectin type-III" evidence="11">
    <location>
        <begin position="6543"/>
        <end position="6637"/>
    </location>
</feature>
<dbReference type="FunFam" id="2.60.40.10:FF:000635">
    <property type="entry name" value="Titin b"/>
    <property type="match status" value="1"/>
</dbReference>
<dbReference type="FunFam" id="2.60.40.10:FF:000135">
    <property type="entry name" value="Titin a"/>
    <property type="match status" value="5"/>
</dbReference>
<dbReference type="KEGG" id="tng:GSTEN00035871G001"/>
<feature type="domain" description="Ig-like" evidence="10">
    <location>
        <begin position="4104"/>
        <end position="4191"/>
    </location>
</feature>
<dbReference type="FunFam" id="2.60.40.10:FF:000002">
    <property type="entry name" value="Titin a"/>
    <property type="match status" value="10"/>
</dbReference>
<proteinExistence type="inferred from homology"/>
<feature type="domain" description="Fibronectin type-III" evidence="11">
    <location>
        <begin position="818"/>
        <end position="912"/>
    </location>
</feature>
<feature type="domain" description="Fibronectin type-III" evidence="11">
    <location>
        <begin position="1512"/>
        <end position="1605"/>
    </location>
</feature>
<dbReference type="SMART" id="SM00060">
    <property type="entry name" value="FN3"/>
    <property type="match status" value="49"/>
</dbReference>
<evidence type="ECO:0000256" key="7">
    <source>
        <dbReference type="ARBA" id="ARBA00023242"/>
    </source>
</evidence>
<feature type="domain" description="Ig-like" evidence="10">
    <location>
        <begin position="97"/>
        <end position="182"/>
    </location>
</feature>
<feature type="domain" description="Fibronectin type-III" evidence="11">
    <location>
        <begin position="4698"/>
        <end position="4795"/>
    </location>
</feature>
<feature type="domain" description="Fibronectin type-III" evidence="11">
    <location>
        <begin position="2247"/>
        <end position="2341"/>
    </location>
</feature>
<feature type="domain" description="Ig-like" evidence="10">
    <location>
        <begin position="278"/>
        <end position="347"/>
    </location>
</feature>
<reference evidence="12" key="2">
    <citation type="submission" date="2004-02" db="EMBL/GenBank/DDBJ databases">
        <authorList>
            <consortium name="Genoscope"/>
            <consortium name="Whitehead Institute Centre for Genome Research"/>
        </authorList>
    </citation>
    <scope>NUCLEOTIDE SEQUENCE</scope>
</reference>
<dbReference type="FunFam" id="2.60.40.10:FF:000031">
    <property type="entry name" value="Myosin-binding protein C, slow type"/>
    <property type="match status" value="4"/>
</dbReference>